<gene>
    <name evidence="9" type="ORF">AB1Y20_016534</name>
</gene>
<dbReference type="InterPro" id="IPR027417">
    <property type="entry name" value="P-loop_NTPase"/>
</dbReference>
<evidence type="ECO:0000256" key="7">
    <source>
        <dbReference type="PIRSR" id="PIRSR601019-1"/>
    </source>
</evidence>
<dbReference type="PROSITE" id="PS51882">
    <property type="entry name" value="G_ALPHA"/>
    <property type="match status" value="1"/>
</dbReference>
<dbReference type="GO" id="GO:0003924">
    <property type="term" value="F:GTPase activity"/>
    <property type="evidence" value="ECO:0007669"/>
    <property type="project" value="InterPro"/>
</dbReference>
<keyword evidence="2 8" id="KW-0479">Metal-binding</keyword>
<accession>A0AB34ICP8</accession>
<feature type="binding site" evidence="7">
    <location>
        <position position="330"/>
    </location>
    <ligand>
        <name>GTP</name>
        <dbReference type="ChEBI" id="CHEBI:37565"/>
    </ligand>
</feature>
<comment type="subunit">
    <text evidence="1">G proteins are composed of 3 units; alpha, beta and gamma. The alpha chain contains the guanine nucleotide binding site.</text>
</comment>
<dbReference type="InterPro" id="IPR001019">
    <property type="entry name" value="Gprotein_alpha_su"/>
</dbReference>
<dbReference type="PRINTS" id="PR00440">
    <property type="entry name" value="GPROTEINA12"/>
</dbReference>
<proteinExistence type="predicted"/>
<dbReference type="GO" id="GO:0005525">
    <property type="term" value="F:GTP binding"/>
    <property type="evidence" value="ECO:0007669"/>
    <property type="project" value="UniProtKB-KW"/>
</dbReference>
<dbReference type="GO" id="GO:0007266">
    <property type="term" value="P:Rho protein signal transduction"/>
    <property type="evidence" value="ECO:0007669"/>
    <property type="project" value="InterPro"/>
</dbReference>
<evidence type="ECO:0000256" key="6">
    <source>
        <dbReference type="ARBA" id="ARBA00023224"/>
    </source>
</evidence>
<dbReference type="FunFam" id="1.10.400.10:FF:000007">
    <property type="entry name" value="Guanine nucleotide-binding protein subunit alpha"/>
    <property type="match status" value="1"/>
</dbReference>
<evidence type="ECO:0000313" key="10">
    <source>
        <dbReference type="Proteomes" id="UP001515480"/>
    </source>
</evidence>
<dbReference type="GO" id="GO:0046872">
    <property type="term" value="F:metal ion binding"/>
    <property type="evidence" value="ECO:0007669"/>
    <property type="project" value="UniProtKB-KW"/>
</dbReference>
<protein>
    <submittedName>
        <fullName evidence="9">Uncharacterized protein</fullName>
    </submittedName>
</protein>
<dbReference type="SUPFAM" id="SSF52540">
    <property type="entry name" value="P-loop containing nucleoside triphosphate hydrolases"/>
    <property type="match status" value="1"/>
</dbReference>
<dbReference type="GO" id="GO:0007188">
    <property type="term" value="P:adenylate cyclase-modulating G protein-coupled receptor signaling pathway"/>
    <property type="evidence" value="ECO:0007669"/>
    <property type="project" value="TreeGrafter"/>
</dbReference>
<keyword evidence="4 8" id="KW-0460">Magnesium</keyword>
<dbReference type="AlphaFoldDB" id="A0AB34ICP8"/>
<evidence type="ECO:0000256" key="3">
    <source>
        <dbReference type="ARBA" id="ARBA00022741"/>
    </source>
</evidence>
<keyword evidence="10" id="KW-1185">Reference proteome</keyword>
<comment type="caution">
    <text evidence="9">The sequence shown here is derived from an EMBL/GenBank/DDBJ whole genome shotgun (WGS) entry which is preliminary data.</text>
</comment>
<dbReference type="SUPFAM" id="SSF47895">
    <property type="entry name" value="Transducin (alpha subunit), insertion domain"/>
    <property type="match status" value="1"/>
</dbReference>
<keyword evidence="6" id="KW-0807">Transducer</keyword>
<dbReference type="GO" id="GO:0001664">
    <property type="term" value="F:G protein-coupled receptor binding"/>
    <property type="evidence" value="ECO:0007669"/>
    <property type="project" value="InterPro"/>
</dbReference>
<feature type="binding site" evidence="8">
    <location>
        <position position="185"/>
    </location>
    <ligand>
        <name>Mg(2+)</name>
        <dbReference type="ChEBI" id="CHEBI:18420"/>
    </ligand>
</feature>
<evidence type="ECO:0000256" key="8">
    <source>
        <dbReference type="PIRSR" id="PIRSR601019-2"/>
    </source>
</evidence>
<evidence type="ECO:0000313" key="9">
    <source>
        <dbReference type="EMBL" id="KAL1495669.1"/>
    </source>
</evidence>
<dbReference type="Proteomes" id="UP001515480">
    <property type="component" value="Unassembled WGS sequence"/>
</dbReference>
<dbReference type="GO" id="GO:0005737">
    <property type="term" value="C:cytoplasm"/>
    <property type="evidence" value="ECO:0007669"/>
    <property type="project" value="TreeGrafter"/>
</dbReference>
<name>A0AB34ICP8_PRYPA</name>
<feature type="binding site" evidence="7">
    <location>
        <begin position="154"/>
        <end position="155"/>
    </location>
    <ligand>
        <name>GTP</name>
        <dbReference type="ChEBI" id="CHEBI:37565"/>
    </ligand>
</feature>
<dbReference type="FunFam" id="3.40.50.300:FF:002307">
    <property type="entry name" value="Guanine nucleotide-binding protein G(k) subunit alpha"/>
    <property type="match status" value="1"/>
</dbReference>
<evidence type="ECO:0000256" key="1">
    <source>
        <dbReference type="ARBA" id="ARBA00011356"/>
    </source>
</evidence>
<keyword evidence="5 7" id="KW-0342">GTP-binding</keyword>
<feature type="binding site" evidence="7">
    <location>
        <begin position="204"/>
        <end position="208"/>
    </location>
    <ligand>
        <name>GTP</name>
        <dbReference type="ChEBI" id="CHEBI:37565"/>
    </ligand>
</feature>
<organism evidence="9 10">
    <name type="scientific">Prymnesium parvum</name>
    <name type="common">Toxic golden alga</name>
    <dbReference type="NCBI Taxonomy" id="97485"/>
    <lineage>
        <taxon>Eukaryota</taxon>
        <taxon>Haptista</taxon>
        <taxon>Haptophyta</taxon>
        <taxon>Prymnesiophyceae</taxon>
        <taxon>Prymnesiales</taxon>
        <taxon>Prymnesiaceae</taxon>
        <taxon>Prymnesium</taxon>
    </lineage>
</organism>
<feature type="binding site" evidence="7">
    <location>
        <begin position="51"/>
        <end position="56"/>
    </location>
    <ligand>
        <name>GTP</name>
        <dbReference type="ChEBI" id="CHEBI:37565"/>
    </ligand>
</feature>
<keyword evidence="3 7" id="KW-0547">Nucleotide-binding</keyword>
<dbReference type="CDD" id="cd00066">
    <property type="entry name" value="G-alpha"/>
    <property type="match status" value="1"/>
</dbReference>
<dbReference type="PRINTS" id="PR00318">
    <property type="entry name" value="GPROTEINA"/>
</dbReference>
<dbReference type="Pfam" id="PF00503">
    <property type="entry name" value="G-alpha"/>
    <property type="match status" value="1"/>
</dbReference>
<evidence type="ECO:0000256" key="2">
    <source>
        <dbReference type="ARBA" id="ARBA00022723"/>
    </source>
</evidence>
<dbReference type="EMBL" id="JBGBPQ010000031">
    <property type="protein sequence ID" value="KAL1495669.1"/>
    <property type="molecule type" value="Genomic_DNA"/>
</dbReference>
<dbReference type="GO" id="GO:0031683">
    <property type="term" value="F:G-protein beta/gamma-subunit complex binding"/>
    <property type="evidence" value="ECO:0007669"/>
    <property type="project" value="InterPro"/>
</dbReference>
<feature type="binding site" evidence="8">
    <location>
        <position position="55"/>
    </location>
    <ligand>
        <name>Mg(2+)</name>
        <dbReference type="ChEBI" id="CHEBI:18420"/>
    </ligand>
</feature>
<dbReference type="PANTHER" id="PTHR10218:SF302">
    <property type="entry name" value="GUANINE NUCLEOTIDE-BINDING PROTEIN ALPHA-5 SUBUNIT"/>
    <property type="match status" value="1"/>
</dbReference>
<feature type="binding site" evidence="7">
    <location>
        <begin position="273"/>
        <end position="276"/>
    </location>
    <ligand>
        <name>GTP</name>
        <dbReference type="ChEBI" id="CHEBI:37565"/>
    </ligand>
</feature>
<dbReference type="PANTHER" id="PTHR10218">
    <property type="entry name" value="GTP-BINDING PROTEIN ALPHA SUBUNIT"/>
    <property type="match status" value="1"/>
</dbReference>
<sequence length="358" mass="40331">MSLLCGGGGGDGAEDMDPDQAKINAEAQKTISKTAEAQAKVIKMLLLGAGESGKSTIFKQMKIINKDGYSEAERKTFKGIVYSNVVSSMNTLLEAFEKIELEMPADVQALWETFKGQTDGEVMNPEAAETLKKLWANEAVQMAFDRKSEFQLNDSAQYYFTDVDRLAAPNYIPTEQDVLRSRVRTTGIVQSDFVIKNMNFSMFDVGGQRNERRKWIHAFDNVNAVVFVAALSEYDQVLFEDETQNRMEEALQLFDQIVNSKWFKTTAIILFLNKKDLFEMKLAKKPLSKYFPEYDGGDDNFKNACKFWENKFKSKSKMPEKSIFSHVTCATDTGNVKFVFNAVVAIILENNLKASGLA</sequence>
<dbReference type="Gene3D" id="1.10.400.10">
    <property type="entry name" value="GI Alpha 1, domain 2-like"/>
    <property type="match status" value="1"/>
</dbReference>
<dbReference type="InterPro" id="IPR011025">
    <property type="entry name" value="GproteinA_insert"/>
</dbReference>
<dbReference type="GO" id="GO:0005834">
    <property type="term" value="C:heterotrimeric G-protein complex"/>
    <property type="evidence" value="ECO:0007669"/>
    <property type="project" value="TreeGrafter"/>
</dbReference>
<feature type="binding site" evidence="7">
    <location>
        <begin position="179"/>
        <end position="185"/>
    </location>
    <ligand>
        <name>GTP</name>
        <dbReference type="ChEBI" id="CHEBI:37565"/>
    </ligand>
</feature>
<evidence type="ECO:0000256" key="5">
    <source>
        <dbReference type="ARBA" id="ARBA00023134"/>
    </source>
</evidence>
<reference evidence="9 10" key="1">
    <citation type="journal article" date="2024" name="Science">
        <title>Giant polyketide synthase enzymes in the biosynthesis of giant marine polyether toxins.</title>
        <authorList>
            <person name="Fallon T.R."/>
            <person name="Shende V.V."/>
            <person name="Wierzbicki I.H."/>
            <person name="Pendleton A.L."/>
            <person name="Watervoot N.F."/>
            <person name="Auber R.P."/>
            <person name="Gonzalez D.J."/>
            <person name="Wisecaver J.H."/>
            <person name="Moore B.S."/>
        </authorList>
    </citation>
    <scope>NUCLEOTIDE SEQUENCE [LARGE SCALE GENOMIC DNA]</scope>
    <source>
        <strain evidence="9 10">12B1</strain>
    </source>
</reference>
<dbReference type="Gene3D" id="3.40.50.300">
    <property type="entry name" value="P-loop containing nucleotide triphosphate hydrolases"/>
    <property type="match status" value="1"/>
</dbReference>
<dbReference type="InterPro" id="IPR000469">
    <property type="entry name" value="Gprotein_alpha_12/13"/>
</dbReference>
<dbReference type="SMART" id="SM00275">
    <property type="entry name" value="G_alpha"/>
    <property type="match status" value="1"/>
</dbReference>
<evidence type="ECO:0000256" key="4">
    <source>
        <dbReference type="ARBA" id="ARBA00022842"/>
    </source>
</evidence>
<dbReference type="GO" id="GO:0032502">
    <property type="term" value="P:developmental process"/>
    <property type="evidence" value="ECO:0007669"/>
    <property type="project" value="UniProtKB-ARBA"/>
</dbReference>